<evidence type="ECO:0000256" key="1">
    <source>
        <dbReference type="ARBA" id="ARBA00004236"/>
    </source>
</evidence>
<dbReference type="InterPro" id="IPR037193">
    <property type="entry name" value="GDNF_alpha"/>
</dbReference>
<keyword evidence="4" id="KW-0732">Signal</keyword>
<dbReference type="GO" id="GO:0007399">
    <property type="term" value="P:nervous system development"/>
    <property type="evidence" value="ECO:0007669"/>
    <property type="project" value="TreeGrafter"/>
</dbReference>
<dbReference type="AlphaFoldDB" id="A0AAV3A5P5"/>
<dbReference type="Proteomes" id="UP001181693">
    <property type="component" value="Unassembled WGS sequence"/>
</dbReference>
<evidence type="ECO:0000256" key="2">
    <source>
        <dbReference type="ARBA" id="ARBA00005961"/>
    </source>
</evidence>
<feature type="domain" description="GDNF/GAS1" evidence="8">
    <location>
        <begin position="213"/>
        <end position="309"/>
    </location>
</feature>
<evidence type="ECO:0000313" key="9">
    <source>
        <dbReference type="EMBL" id="DBA26384.1"/>
    </source>
</evidence>
<gene>
    <name evidence="9" type="ORF">GDO54_010655</name>
</gene>
<evidence type="ECO:0000313" key="10">
    <source>
        <dbReference type="Proteomes" id="UP001181693"/>
    </source>
</evidence>
<dbReference type="GO" id="GO:0038023">
    <property type="term" value="F:signaling receptor activity"/>
    <property type="evidence" value="ECO:0007669"/>
    <property type="project" value="InterPro"/>
</dbReference>
<evidence type="ECO:0000256" key="3">
    <source>
        <dbReference type="ARBA" id="ARBA00022475"/>
    </source>
</evidence>
<dbReference type="SMART" id="SM00907">
    <property type="entry name" value="GDNF"/>
    <property type="match status" value="3"/>
</dbReference>
<dbReference type="GO" id="GO:0007169">
    <property type="term" value="P:cell surface receptor protein tyrosine kinase signaling pathway"/>
    <property type="evidence" value="ECO:0007669"/>
    <property type="project" value="UniProtKB-ARBA"/>
</dbReference>
<reference evidence="9" key="1">
    <citation type="thesis" date="2020" institute="ProQuest LLC" country="789 East Eisenhower Parkway, Ann Arbor, MI, USA">
        <title>Comparative Genomics and Chromosome Evolution.</title>
        <authorList>
            <person name="Mudd A.B."/>
        </authorList>
    </citation>
    <scope>NUCLEOTIDE SEQUENCE</scope>
    <source>
        <strain evidence="9">1538</strain>
        <tissue evidence="9">Blood</tissue>
    </source>
</reference>
<protein>
    <recommendedName>
        <fullName evidence="8">GDNF/GAS1 domain-containing protein</fullName>
    </recommendedName>
</protein>
<dbReference type="EMBL" id="DYDO01000004">
    <property type="protein sequence ID" value="DBA26384.1"/>
    <property type="molecule type" value="Genomic_DNA"/>
</dbReference>
<evidence type="ECO:0000259" key="8">
    <source>
        <dbReference type="SMART" id="SM00907"/>
    </source>
</evidence>
<dbReference type="SUPFAM" id="SSF110035">
    <property type="entry name" value="GDNF receptor-like"/>
    <property type="match status" value="3"/>
</dbReference>
<keyword evidence="5" id="KW-0472">Membrane</keyword>
<evidence type="ECO:0000256" key="4">
    <source>
        <dbReference type="ARBA" id="ARBA00022729"/>
    </source>
</evidence>
<evidence type="ECO:0000256" key="5">
    <source>
        <dbReference type="ARBA" id="ARBA00023136"/>
    </source>
</evidence>
<dbReference type="PANTHER" id="PTHR10269">
    <property type="entry name" value="GDNF RECEPTOR ALPHA"/>
    <property type="match status" value="1"/>
</dbReference>
<comment type="subcellular location">
    <subcellularLocation>
        <location evidence="1">Cell membrane</location>
    </subcellularLocation>
</comment>
<comment type="caution">
    <text evidence="9">The sequence shown here is derived from an EMBL/GenBank/DDBJ whole genome shotgun (WGS) entry which is preliminary data.</text>
</comment>
<feature type="domain" description="GDNF/GAS1" evidence="8">
    <location>
        <begin position="17"/>
        <end position="93"/>
    </location>
</feature>
<keyword evidence="6" id="KW-0675">Receptor</keyword>
<keyword evidence="10" id="KW-1185">Reference proteome</keyword>
<dbReference type="InterPro" id="IPR016017">
    <property type="entry name" value="GDNF/GAS1"/>
</dbReference>
<organism evidence="9 10">
    <name type="scientific">Pyxicephalus adspersus</name>
    <name type="common">African bullfrog</name>
    <dbReference type="NCBI Taxonomy" id="30357"/>
    <lineage>
        <taxon>Eukaryota</taxon>
        <taxon>Metazoa</taxon>
        <taxon>Chordata</taxon>
        <taxon>Craniata</taxon>
        <taxon>Vertebrata</taxon>
        <taxon>Euteleostomi</taxon>
        <taxon>Amphibia</taxon>
        <taxon>Batrachia</taxon>
        <taxon>Anura</taxon>
        <taxon>Neobatrachia</taxon>
        <taxon>Ranoidea</taxon>
        <taxon>Pyxicephalidae</taxon>
        <taxon>Pyxicephalinae</taxon>
        <taxon>Pyxicephalus</taxon>
    </lineage>
</organism>
<keyword evidence="7" id="KW-0325">Glycoprotein</keyword>
<comment type="similarity">
    <text evidence="2">Belongs to the GDNFR family.</text>
</comment>
<name>A0AAV3A5P5_PYXAD</name>
<dbReference type="GO" id="GO:0009897">
    <property type="term" value="C:external side of plasma membrane"/>
    <property type="evidence" value="ECO:0007669"/>
    <property type="project" value="TreeGrafter"/>
</dbReference>
<evidence type="ECO:0000256" key="7">
    <source>
        <dbReference type="ARBA" id="ARBA00023180"/>
    </source>
</evidence>
<dbReference type="Pfam" id="PF02351">
    <property type="entry name" value="GDNF"/>
    <property type="match status" value="3"/>
</dbReference>
<keyword evidence="3" id="KW-1003">Cell membrane</keyword>
<sequence length="374" mass="42257">MHHPRKIDTTSGKANDCILAKQLCKENHNCFSLYENFKSHCIHPQECTLSDAVQGCLTAWSELRKTVMGNCVCLNSTKRKCIKVWNSIYNNTCLQHAKETHISKHLENKKYVVDFDLDSCPMSCLEVATLCIGDSVCNKHLAVLMKSCPVNGNTCTVKDCHKTMRSFYESMPFNVSQLLAFCDCDQSDEDCQRAGEVLHSRSCSFTTDIPVSCLHVVSSCLDNELCRDRYGAYQSKCWEHTNRCHNERNCLLGLSKEDITCTGSEECRAAYIGTFGTKLQTPCTCDIGLDYEEQHLCDLYSHILNGKSCLMENILYFKIVFLALIPYLNVLNMSPEKTIGPGDDLFSSIYRDTFVLTNCHISYDFLGLKSSKCL</sequence>
<feature type="domain" description="GDNF/GAS1" evidence="8">
    <location>
        <begin position="124"/>
        <end position="203"/>
    </location>
</feature>
<dbReference type="PANTHER" id="PTHR10269:SF1">
    <property type="entry name" value="GDNF FAMILY RECEPTOR ALPHA-LIKE"/>
    <property type="match status" value="1"/>
</dbReference>
<proteinExistence type="inferred from homology"/>
<accession>A0AAV3A5P5</accession>
<evidence type="ECO:0000256" key="6">
    <source>
        <dbReference type="ARBA" id="ARBA00023170"/>
    </source>
</evidence>
<dbReference type="GO" id="GO:0043235">
    <property type="term" value="C:receptor complex"/>
    <property type="evidence" value="ECO:0007669"/>
    <property type="project" value="TreeGrafter"/>
</dbReference>
<dbReference type="InterPro" id="IPR003438">
    <property type="entry name" value="GDNF_rcpt"/>
</dbReference>